<dbReference type="Pfam" id="PF13966">
    <property type="entry name" value="zf-RVT"/>
    <property type="match status" value="1"/>
</dbReference>
<dbReference type="EMBL" id="BJWL01000021">
    <property type="protein sequence ID" value="GFZ10426.1"/>
    <property type="molecule type" value="Genomic_DNA"/>
</dbReference>
<reference evidence="2 3" key="1">
    <citation type="submission" date="2019-07" db="EMBL/GenBank/DDBJ databases">
        <title>De Novo Assembly of kiwifruit Actinidia rufa.</title>
        <authorList>
            <person name="Sugita-Konishi S."/>
            <person name="Sato K."/>
            <person name="Mori E."/>
            <person name="Abe Y."/>
            <person name="Kisaki G."/>
            <person name="Hamano K."/>
            <person name="Suezawa K."/>
            <person name="Otani M."/>
            <person name="Fukuda T."/>
            <person name="Manabe T."/>
            <person name="Gomi K."/>
            <person name="Tabuchi M."/>
            <person name="Akimitsu K."/>
            <person name="Kataoka I."/>
        </authorList>
    </citation>
    <scope>NUCLEOTIDE SEQUENCE [LARGE SCALE GENOMIC DNA]</scope>
    <source>
        <strain evidence="3">cv. Fuchu</strain>
    </source>
</reference>
<dbReference type="PANTHER" id="PTHR33116">
    <property type="entry name" value="REVERSE TRANSCRIPTASE ZINC-BINDING DOMAIN-CONTAINING PROTEIN-RELATED-RELATED"/>
    <property type="match status" value="1"/>
</dbReference>
<keyword evidence="3" id="KW-1185">Reference proteome</keyword>
<feature type="domain" description="Reverse transcriptase zinc-binding" evidence="1">
    <location>
        <begin position="148"/>
        <end position="228"/>
    </location>
</feature>
<evidence type="ECO:0000313" key="2">
    <source>
        <dbReference type="EMBL" id="GFZ10426.1"/>
    </source>
</evidence>
<sequence length="340" mass="38312">MDCLNQFGDISGLRINANKSNVFMAGINSTDMAEIKTIKGATLSYAGRSELIRSVIQGYNVSSCPFCLSRSESETRLLLCAEISSGGRKAASPKKPLVAWKDVCKPKSESGLGFIDLNAWNMALMSKSLWNLQAKKDSLWVKWGNVNVKASYEFFRPKAMRVHWTKVVWHRSMQPKHSFILWLSLKERLLTRDKLMEQIEDTSCVLCGNPKESVSHLFFHCTIVRQIWAEIKEWLGFSRALTTLKATAKWIIKEGKGFRSAGSSQEAGILHPQSIVSGKLEMLKFSKAKLAGTQTLSGTSSCRFSEAFTRLSQIYGIYDQADMLSVCTWTRVRLNTVFFY</sequence>
<evidence type="ECO:0000259" key="1">
    <source>
        <dbReference type="Pfam" id="PF13966"/>
    </source>
</evidence>
<dbReference type="AlphaFoldDB" id="A0A7J0GHZ6"/>
<dbReference type="Proteomes" id="UP000585474">
    <property type="component" value="Unassembled WGS sequence"/>
</dbReference>
<dbReference type="InterPro" id="IPR026960">
    <property type="entry name" value="RVT-Znf"/>
</dbReference>
<protein>
    <recommendedName>
        <fullName evidence="1">Reverse transcriptase zinc-binding domain-containing protein</fullName>
    </recommendedName>
</protein>
<accession>A0A7J0GHZ6</accession>
<evidence type="ECO:0000313" key="3">
    <source>
        <dbReference type="Proteomes" id="UP000585474"/>
    </source>
</evidence>
<organism evidence="2 3">
    <name type="scientific">Actinidia rufa</name>
    <dbReference type="NCBI Taxonomy" id="165716"/>
    <lineage>
        <taxon>Eukaryota</taxon>
        <taxon>Viridiplantae</taxon>
        <taxon>Streptophyta</taxon>
        <taxon>Embryophyta</taxon>
        <taxon>Tracheophyta</taxon>
        <taxon>Spermatophyta</taxon>
        <taxon>Magnoliopsida</taxon>
        <taxon>eudicotyledons</taxon>
        <taxon>Gunneridae</taxon>
        <taxon>Pentapetalae</taxon>
        <taxon>asterids</taxon>
        <taxon>Ericales</taxon>
        <taxon>Actinidiaceae</taxon>
        <taxon>Actinidia</taxon>
    </lineage>
</organism>
<proteinExistence type="predicted"/>
<dbReference type="PANTHER" id="PTHR33116:SF80">
    <property type="entry name" value="REVERSE TRANSCRIPTASE ZINC-BINDING DOMAIN-CONTAINING PROTEIN"/>
    <property type="match status" value="1"/>
</dbReference>
<comment type="caution">
    <text evidence="2">The sequence shown here is derived from an EMBL/GenBank/DDBJ whole genome shotgun (WGS) entry which is preliminary data.</text>
</comment>
<gene>
    <name evidence="2" type="ORF">Acr_21g0010250</name>
</gene>
<name>A0A7J0GHZ6_9ERIC</name>
<dbReference type="OrthoDB" id="1622315at2759"/>